<proteinExistence type="predicted"/>
<reference evidence="2" key="1">
    <citation type="submission" date="2021-01" db="EMBL/GenBank/DDBJ databases">
        <authorList>
            <person name="Zahm M."/>
            <person name="Roques C."/>
            <person name="Cabau C."/>
            <person name="Klopp C."/>
            <person name="Donnadieu C."/>
            <person name="Jouanno E."/>
            <person name="Lampietro C."/>
            <person name="Louis A."/>
            <person name="Herpin A."/>
            <person name="Echchiki A."/>
            <person name="Berthelot C."/>
            <person name="Parey E."/>
            <person name="Roest-Crollius H."/>
            <person name="Braasch I."/>
            <person name="Postlethwait J."/>
            <person name="Bobe J."/>
            <person name="Montfort J."/>
            <person name="Bouchez O."/>
            <person name="Begum T."/>
            <person name="Mejri S."/>
            <person name="Adams A."/>
            <person name="Chen W.-J."/>
            <person name="Guiguen Y."/>
        </authorList>
    </citation>
    <scope>NUCLEOTIDE SEQUENCE</scope>
    <source>
        <tissue evidence="2">Blood</tissue>
    </source>
</reference>
<name>A0A8T3DL97_9TELE</name>
<evidence type="ECO:0000313" key="3">
    <source>
        <dbReference type="Proteomes" id="UP000829720"/>
    </source>
</evidence>
<gene>
    <name evidence="2" type="ORF">AGOR_G00081710</name>
</gene>
<evidence type="ECO:0000256" key="1">
    <source>
        <dbReference type="SAM" id="Phobius"/>
    </source>
</evidence>
<comment type="caution">
    <text evidence="2">The sequence shown here is derived from an EMBL/GenBank/DDBJ whole genome shotgun (WGS) entry which is preliminary data.</text>
</comment>
<dbReference type="OrthoDB" id="8869347at2759"/>
<keyword evidence="3" id="KW-1185">Reference proteome</keyword>
<keyword evidence="1" id="KW-0472">Membrane</keyword>
<sequence>MNSRDKIENRSPCNSTLTVKLQQKDNNREWRCQLTEGSDVKISHSFTTILAGTTSVRTTKTTSTASPPISSSTPELPVRLTVFFLVLIIPLVIGAAVLMRRRSLTQTEQARSGVELKVLT</sequence>
<keyword evidence="1" id="KW-1133">Transmembrane helix</keyword>
<feature type="transmembrane region" description="Helical" evidence="1">
    <location>
        <begin position="80"/>
        <end position="99"/>
    </location>
</feature>
<evidence type="ECO:0000313" key="2">
    <source>
        <dbReference type="EMBL" id="KAI1897282.1"/>
    </source>
</evidence>
<dbReference type="EMBL" id="JAERUA010000007">
    <property type="protein sequence ID" value="KAI1897282.1"/>
    <property type="molecule type" value="Genomic_DNA"/>
</dbReference>
<accession>A0A8T3DL97</accession>
<protein>
    <submittedName>
        <fullName evidence="2">Uncharacterized protein</fullName>
    </submittedName>
</protein>
<organism evidence="2 3">
    <name type="scientific">Albula goreensis</name>
    <dbReference type="NCBI Taxonomy" id="1534307"/>
    <lineage>
        <taxon>Eukaryota</taxon>
        <taxon>Metazoa</taxon>
        <taxon>Chordata</taxon>
        <taxon>Craniata</taxon>
        <taxon>Vertebrata</taxon>
        <taxon>Euteleostomi</taxon>
        <taxon>Actinopterygii</taxon>
        <taxon>Neopterygii</taxon>
        <taxon>Teleostei</taxon>
        <taxon>Albuliformes</taxon>
        <taxon>Albulidae</taxon>
        <taxon>Albula</taxon>
    </lineage>
</organism>
<dbReference type="Proteomes" id="UP000829720">
    <property type="component" value="Unassembled WGS sequence"/>
</dbReference>
<dbReference type="AlphaFoldDB" id="A0A8T3DL97"/>
<keyword evidence="1" id="KW-0812">Transmembrane</keyword>